<evidence type="ECO:0000313" key="4">
    <source>
        <dbReference type="EMBL" id="KRQ10159.1"/>
    </source>
</evidence>
<keyword evidence="2" id="KW-0812">Transmembrane</keyword>
<evidence type="ECO:0000256" key="2">
    <source>
        <dbReference type="SAM" id="Phobius"/>
    </source>
</evidence>
<accession>A0A0R3DT20</accession>
<name>A0A0R3DT20_9BRAD</name>
<evidence type="ECO:0000256" key="1">
    <source>
        <dbReference type="SAM" id="MobiDB-lite"/>
    </source>
</evidence>
<dbReference type="AlphaFoldDB" id="A0A0R3DT20"/>
<organism evidence="4 5">
    <name type="scientific">Bradyrhizobium manausense</name>
    <dbReference type="NCBI Taxonomy" id="989370"/>
    <lineage>
        <taxon>Bacteria</taxon>
        <taxon>Pseudomonadati</taxon>
        <taxon>Pseudomonadota</taxon>
        <taxon>Alphaproteobacteria</taxon>
        <taxon>Hyphomicrobiales</taxon>
        <taxon>Nitrobacteraceae</taxon>
        <taxon>Bradyrhizobium</taxon>
    </lineage>
</organism>
<dbReference type="EMBL" id="LJYG01000085">
    <property type="protein sequence ID" value="KRQ10159.1"/>
    <property type="molecule type" value="Genomic_DNA"/>
</dbReference>
<comment type="caution">
    <text evidence="4">The sequence shown here is derived from an EMBL/GenBank/DDBJ whole genome shotgun (WGS) entry which is preliminary data.</text>
</comment>
<feature type="transmembrane region" description="Helical" evidence="2">
    <location>
        <begin position="6"/>
        <end position="26"/>
    </location>
</feature>
<evidence type="ECO:0000313" key="5">
    <source>
        <dbReference type="Proteomes" id="UP000051936"/>
    </source>
</evidence>
<dbReference type="Pfam" id="PF09994">
    <property type="entry name" value="T6SS_Tle1-like_cat"/>
    <property type="match status" value="1"/>
</dbReference>
<dbReference type="Proteomes" id="UP000051936">
    <property type="component" value="Unassembled WGS sequence"/>
</dbReference>
<reference evidence="4 5" key="1">
    <citation type="submission" date="2015-09" db="EMBL/GenBank/DDBJ databases">
        <title>Draft Genome Sequence of Bradyrhizobium manausense Strain BR 3351T, a Novel Symbiotic Nitrogen-Fixing Alphaproteobacterium Isolated from Brazilian Amazon Rain Forest.</title>
        <authorList>
            <person name="De Araujo J.L."/>
            <person name="Zilli J.E."/>
        </authorList>
    </citation>
    <scope>NUCLEOTIDE SEQUENCE [LARGE SCALE GENOMIC DNA]</scope>
    <source>
        <strain evidence="4 5">BR3351</strain>
    </source>
</reference>
<feature type="region of interest" description="Disordered" evidence="1">
    <location>
        <begin position="151"/>
        <end position="195"/>
    </location>
</feature>
<feature type="domain" description="T6SS Phospholipase effector Tle1-like catalytic" evidence="3">
    <location>
        <begin position="51"/>
        <end position="96"/>
    </location>
</feature>
<gene>
    <name evidence="4" type="ORF">AOQ71_19510</name>
</gene>
<proteinExistence type="predicted"/>
<protein>
    <recommendedName>
        <fullName evidence="3">T6SS Phospholipase effector Tle1-like catalytic domain-containing protein</fullName>
    </recommendedName>
</protein>
<keyword evidence="2" id="KW-1133">Transmembrane helix</keyword>
<dbReference type="InterPro" id="IPR018712">
    <property type="entry name" value="Tle1-like_cat"/>
</dbReference>
<keyword evidence="5" id="KW-1185">Reference proteome</keyword>
<evidence type="ECO:0000259" key="3">
    <source>
        <dbReference type="Pfam" id="PF09994"/>
    </source>
</evidence>
<keyword evidence="2" id="KW-0472">Membrane</keyword>
<sequence length="195" mass="22447">MPWTFWKVLLTIVGAAILSALGIYIYTHLKWDFKGEGHSWKDKLRTIHVNELWRQFHDTELNPKVSYARHTISIHENRANFKRVKWSSPRETHQRCQRTPVVRASLVRRQPLRYRRQRIQTFGYRPRLDVPHAAAVPHDLKVDKDVLPFWPQSDRSTTGSPPALRPFPAGPGSPGTKKSRKLQGAGAIMHSGPPP</sequence>